<reference evidence="4 5" key="1">
    <citation type="submission" date="2017-01" db="EMBL/GenBank/DDBJ databases">
        <title>New insights into the genetic diversity of Chromobacterium isolated from tropical freshwater lake.</title>
        <authorList>
            <person name="Santos A.B."/>
            <person name="Nascimento A.M."/>
            <person name="Da Silva P.C."/>
        </authorList>
    </citation>
    <scope>NUCLEOTIDE SEQUENCE [LARGE SCALE GENOMIC DNA]</scope>
    <source>
        <strain evidence="4 5">56AF</strain>
    </source>
</reference>
<feature type="domain" description="Nudix hydrolase" evidence="3">
    <location>
        <begin position="2"/>
        <end position="132"/>
    </location>
</feature>
<dbReference type="InterPro" id="IPR000086">
    <property type="entry name" value="NUDIX_hydrolase_dom"/>
</dbReference>
<dbReference type="Gene3D" id="3.90.79.10">
    <property type="entry name" value="Nucleoside Triphosphate Pyrophosphohydrolase"/>
    <property type="match status" value="1"/>
</dbReference>
<dbReference type="GO" id="GO:0016787">
    <property type="term" value="F:hydrolase activity"/>
    <property type="evidence" value="ECO:0007669"/>
    <property type="project" value="UniProtKB-KW"/>
</dbReference>
<gene>
    <name evidence="4" type="ORF">BUE93_00880</name>
</gene>
<accession>A0A1S1WUV4</accession>
<sequence length="151" mass="17170">MQHRIGAGVIVEHEGRVLMVRHCKPGVYDFWVAPGGGAIDDEPLADAARREAWEECGLRVEIGPLAYIEEFASPQTRECKFWFTGKLLGGAIDCSAEEAVREHIVEAAWLARGEFADKTVFPPMLLDDYWRDREHGFIAPRYVGLRQMEFY</sequence>
<dbReference type="SUPFAM" id="SSF55811">
    <property type="entry name" value="Nudix"/>
    <property type="match status" value="1"/>
</dbReference>
<dbReference type="OrthoDB" id="8594221at2"/>
<dbReference type="PROSITE" id="PS00893">
    <property type="entry name" value="NUDIX_BOX"/>
    <property type="match status" value="1"/>
</dbReference>
<dbReference type="InterPro" id="IPR015797">
    <property type="entry name" value="NUDIX_hydrolase-like_dom_sf"/>
</dbReference>
<dbReference type="Pfam" id="PF00293">
    <property type="entry name" value="NUDIX"/>
    <property type="match status" value="1"/>
</dbReference>
<evidence type="ECO:0000259" key="3">
    <source>
        <dbReference type="PROSITE" id="PS51462"/>
    </source>
</evidence>
<dbReference type="EMBL" id="MTBD01000001">
    <property type="protein sequence ID" value="PRP72616.1"/>
    <property type="molecule type" value="Genomic_DNA"/>
</dbReference>
<dbReference type="InterPro" id="IPR020084">
    <property type="entry name" value="NUDIX_hydrolase_CS"/>
</dbReference>
<dbReference type="PANTHER" id="PTHR43046">
    <property type="entry name" value="GDP-MANNOSE MANNOSYL HYDROLASE"/>
    <property type="match status" value="1"/>
</dbReference>
<keyword evidence="2" id="KW-0378">Hydrolase</keyword>
<evidence type="ECO:0000256" key="1">
    <source>
        <dbReference type="ARBA" id="ARBA00001946"/>
    </source>
</evidence>
<evidence type="ECO:0000313" key="4">
    <source>
        <dbReference type="EMBL" id="PRP72616.1"/>
    </source>
</evidence>
<comment type="cofactor">
    <cofactor evidence="1">
        <name>Mg(2+)</name>
        <dbReference type="ChEBI" id="CHEBI:18420"/>
    </cofactor>
</comment>
<dbReference type="PROSITE" id="PS51462">
    <property type="entry name" value="NUDIX"/>
    <property type="match status" value="1"/>
</dbReference>
<protein>
    <recommendedName>
        <fullName evidence="3">Nudix hydrolase domain-containing protein</fullName>
    </recommendedName>
</protein>
<organism evidence="4 5">
    <name type="scientific">Chromobacterium amazonense</name>
    <dbReference type="NCBI Taxonomy" id="1382803"/>
    <lineage>
        <taxon>Bacteria</taxon>
        <taxon>Pseudomonadati</taxon>
        <taxon>Pseudomonadota</taxon>
        <taxon>Betaproteobacteria</taxon>
        <taxon>Neisseriales</taxon>
        <taxon>Chromobacteriaceae</taxon>
        <taxon>Chromobacterium</taxon>
    </lineage>
</organism>
<evidence type="ECO:0000256" key="2">
    <source>
        <dbReference type="ARBA" id="ARBA00022801"/>
    </source>
</evidence>
<name>A0A1S1WUV4_9NEIS</name>
<evidence type="ECO:0000313" key="5">
    <source>
        <dbReference type="Proteomes" id="UP000239469"/>
    </source>
</evidence>
<proteinExistence type="predicted"/>
<dbReference type="RefSeq" id="WP_071110714.1">
    <property type="nucleotide sequence ID" value="NZ_CAWMOE010000033.1"/>
</dbReference>
<dbReference type="PANTHER" id="PTHR43046:SF16">
    <property type="entry name" value="ADP-RIBOSE PYROPHOSPHATASE YJHB-RELATED"/>
    <property type="match status" value="1"/>
</dbReference>
<dbReference type="AlphaFoldDB" id="A0A1S1WUV4"/>
<comment type="caution">
    <text evidence="4">The sequence shown here is derived from an EMBL/GenBank/DDBJ whole genome shotgun (WGS) entry which is preliminary data.</text>
</comment>
<dbReference type="Proteomes" id="UP000239469">
    <property type="component" value="Unassembled WGS sequence"/>
</dbReference>